<dbReference type="RefSeq" id="WP_143598362.1">
    <property type="nucleotide sequence ID" value="NZ_PJNE01000001.1"/>
</dbReference>
<keyword evidence="1" id="KW-0812">Transmembrane</keyword>
<keyword evidence="1" id="KW-0472">Membrane</keyword>
<gene>
    <name evidence="2" type="ORF">ATL31_1838</name>
</gene>
<dbReference type="EMBL" id="PJNE01000001">
    <property type="protein sequence ID" value="PKW27009.1"/>
    <property type="molecule type" value="Genomic_DNA"/>
</dbReference>
<evidence type="ECO:0000256" key="1">
    <source>
        <dbReference type="SAM" id="Phobius"/>
    </source>
</evidence>
<keyword evidence="1" id="KW-1133">Transmembrane helix</keyword>
<sequence length="167" mass="18046">MPDEVHPPPTAPGTEVEVRSRSGVELVVVAERVGLPFRVRPMALSVVTVVLVMAVLLAVTHARGPGPDLGALQILVDLAFVLGVFLVHRATAVVQRFAVREWSSGWKVGVVAPDSGRAPRGQWVLLSERLPAGVDPRDRLDELVAEVRSGAFDANVRVRGIRTSLRR</sequence>
<dbReference type="AlphaFoldDB" id="A0A2N3YJM3"/>
<dbReference type="Proteomes" id="UP000233781">
    <property type="component" value="Unassembled WGS sequence"/>
</dbReference>
<keyword evidence="3" id="KW-1185">Reference proteome</keyword>
<evidence type="ECO:0000313" key="2">
    <source>
        <dbReference type="EMBL" id="PKW27009.1"/>
    </source>
</evidence>
<comment type="caution">
    <text evidence="2">The sequence shown here is derived from an EMBL/GenBank/DDBJ whole genome shotgun (WGS) entry which is preliminary data.</text>
</comment>
<accession>A0A2N3YJM3</accession>
<feature type="transmembrane region" description="Helical" evidence="1">
    <location>
        <begin position="69"/>
        <end position="87"/>
    </location>
</feature>
<organism evidence="2 3">
    <name type="scientific">Phycicoccus duodecadis</name>
    <dbReference type="NCBI Taxonomy" id="173053"/>
    <lineage>
        <taxon>Bacteria</taxon>
        <taxon>Bacillati</taxon>
        <taxon>Actinomycetota</taxon>
        <taxon>Actinomycetes</taxon>
        <taxon>Micrococcales</taxon>
        <taxon>Intrasporangiaceae</taxon>
        <taxon>Phycicoccus</taxon>
    </lineage>
</organism>
<feature type="transmembrane region" description="Helical" evidence="1">
    <location>
        <begin position="42"/>
        <end position="63"/>
    </location>
</feature>
<protein>
    <submittedName>
        <fullName evidence="2">Uncharacterized protein</fullName>
    </submittedName>
</protein>
<proteinExistence type="predicted"/>
<reference evidence="2 3" key="1">
    <citation type="submission" date="2017-12" db="EMBL/GenBank/DDBJ databases">
        <title>Sequencing the genomes of 1000 Actinobacteria strains.</title>
        <authorList>
            <person name="Klenk H.-P."/>
        </authorList>
    </citation>
    <scope>NUCLEOTIDE SEQUENCE [LARGE SCALE GENOMIC DNA]</scope>
    <source>
        <strain evidence="2 3">DSM 12806</strain>
    </source>
</reference>
<evidence type="ECO:0000313" key="3">
    <source>
        <dbReference type="Proteomes" id="UP000233781"/>
    </source>
</evidence>
<dbReference type="OrthoDB" id="9830359at2"/>
<name>A0A2N3YJM3_9MICO</name>